<keyword evidence="3" id="KW-0560">Oxidoreductase</keyword>
<evidence type="ECO:0000313" key="4">
    <source>
        <dbReference type="Proteomes" id="UP000255417"/>
    </source>
</evidence>
<evidence type="ECO:0000259" key="2">
    <source>
        <dbReference type="Pfam" id="PF01590"/>
    </source>
</evidence>
<dbReference type="GO" id="GO:0005829">
    <property type="term" value="C:cytosol"/>
    <property type="evidence" value="ECO:0007669"/>
    <property type="project" value="TreeGrafter"/>
</dbReference>
<dbReference type="InterPro" id="IPR029016">
    <property type="entry name" value="GAF-like_dom_sf"/>
</dbReference>
<dbReference type="EMBL" id="UGTA01000001">
    <property type="protein sequence ID" value="SUB58762.1"/>
    <property type="molecule type" value="Genomic_DNA"/>
</dbReference>
<dbReference type="PANTHER" id="PTHR21021">
    <property type="entry name" value="GAF/PUTATIVE CYTOSKELETAL PROTEIN"/>
    <property type="match status" value="1"/>
</dbReference>
<evidence type="ECO:0000313" key="3">
    <source>
        <dbReference type="EMBL" id="SUB58762.1"/>
    </source>
</evidence>
<protein>
    <submittedName>
        <fullName evidence="3">Free methionine-R-sulfoxide reductase</fullName>
        <ecNumber evidence="3">1.8.4.14</ecNumber>
    </submittedName>
</protein>
<keyword evidence="4" id="KW-1185">Reference proteome</keyword>
<dbReference type="OrthoDB" id="9796252at2"/>
<dbReference type="EC" id="1.8.4.14" evidence="3"/>
<gene>
    <name evidence="3" type="primary">msrC</name>
    <name evidence="3" type="ORF">NCTC12872_00730</name>
</gene>
<proteinExistence type="inferred from homology"/>
<dbReference type="FunFam" id="3.30.450.40:FF:000008">
    <property type="entry name" value="GAF domain-containing proteins"/>
    <property type="match status" value="1"/>
</dbReference>
<dbReference type="InterPro" id="IPR051330">
    <property type="entry name" value="Phosphatase_reg/MetRdx"/>
</dbReference>
<evidence type="ECO:0000256" key="1">
    <source>
        <dbReference type="ARBA" id="ARBA00038454"/>
    </source>
</evidence>
<reference evidence="3 4" key="1">
    <citation type="submission" date="2018-06" db="EMBL/GenBank/DDBJ databases">
        <authorList>
            <consortium name="Pathogen Informatics"/>
            <person name="Doyle S."/>
        </authorList>
    </citation>
    <scope>NUCLEOTIDE SEQUENCE [LARGE SCALE GENOMIC DNA]</scope>
    <source>
        <strain evidence="3 4">NCTC12872</strain>
    </source>
</reference>
<organism evidence="3 4">
    <name type="scientific">Phocoenobacter uteri</name>
    <dbReference type="NCBI Taxonomy" id="146806"/>
    <lineage>
        <taxon>Bacteria</taxon>
        <taxon>Pseudomonadati</taxon>
        <taxon>Pseudomonadota</taxon>
        <taxon>Gammaproteobacteria</taxon>
        <taxon>Pasteurellales</taxon>
        <taxon>Pasteurellaceae</taxon>
        <taxon>Phocoenobacter</taxon>
    </lineage>
</organism>
<dbReference type="AlphaFoldDB" id="A0A379C8Q4"/>
<dbReference type="GO" id="GO:0033745">
    <property type="term" value="F:L-methionine-(R)-S-oxide reductase activity"/>
    <property type="evidence" value="ECO:0007669"/>
    <property type="project" value="UniProtKB-EC"/>
</dbReference>
<dbReference type="Gene3D" id="3.30.450.40">
    <property type="match status" value="1"/>
</dbReference>
<accession>A0A379C8Q4</accession>
<dbReference type="InterPro" id="IPR003018">
    <property type="entry name" value="GAF"/>
</dbReference>
<name>A0A379C8Q4_9PAST</name>
<dbReference type="RefSeq" id="WP_115315273.1">
    <property type="nucleotide sequence ID" value="NZ_LWIF01000001.1"/>
</dbReference>
<dbReference type="PANTHER" id="PTHR21021:SF15">
    <property type="entry name" value="FREE METHIONINE-R-SULFOXIDE REDUCTASE"/>
    <property type="match status" value="1"/>
</dbReference>
<sequence length="146" mass="16237">MDIKLLDAILGDEDDIISRMANISAFLYEHISDINWVGFYIVRGDVLKVGPFQGKVACSNIPKGKGVCGTAWERLETIVVPDTHQFEGHIACDAASRSEVVIPILDENGEMFAELDVDSPLLDRFSEKEVEFLTQASKLVFYKGEN</sequence>
<dbReference type="SUPFAM" id="SSF55781">
    <property type="entry name" value="GAF domain-like"/>
    <property type="match status" value="1"/>
</dbReference>
<comment type="similarity">
    <text evidence="1">Belongs to the free Met sulfoxide reductase family.</text>
</comment>
<feature type="domain" description="GAF" evidence="2">
    <location>
        <begin position="36"/>
        <end position="139"/>
    </location>
</feature>
<dbReference type="Proteomes" id="UP000255417">
    <property type="component" value="Unassembled WGS sequence"/>
</dbReference>
<dbReference type="Pfam" id="PF01590">
    <property type="entry name" value="GAF"/>
    <property type="match status" value="1"/>
</dbReference>